<dbReference type="Proteomes" id="UP000479132">
    <property type="component" value="Unassembled WGS sequence"/>
</dbReference>
<comment type="caution">
    <text evidence="1">The sequence shown here is derived from an EMBL/GenBank/DDBJ whole genome shotgun (WGS) entry which is preliminary data.</text>
</comment>
<name>A0A6M1T6P8_9BACT</name>
<reference evidence="1 2" key="1">
    <citation type="submission" date="2020-02" db="EMBL/GenBank/DDBJ databases">
        <title>Aliifodinibius halophilus 2W32, complete genome.</title>
        <authorList>
            <person name="Li Y."/>
            <person name="Wu S."/>
        </authorList>
    </citation>
    <scope>NUCLEOTIDE SEQUENCE [LARGE SCALE GENOMIC DNA]</scope>
    <source>
        <strain evidence="1 2">2W32</strain>
    </source>
</reference>
<dbReference type="AlphaFoldDB" id="A0A6M1T6P8"/>
<keyword evidence="2" id="KW-1185">Reference proteome</keyword>
<proteinExistence type="predicted"/>
<sequence length="259" mass="30341">MDENIWGNFTLSDEERRYFSIGDLHLWLVRRNEEIWIAYCYKSDLACEINPEKLPESVEWSRWAHKNVSDEINIRPVYPDMPLVVHSEYTLKISPKTQIQIYTRIPIWVRISIAENNYQLIELPTAKLSRTWFGTLTDGELCYHAVTKARRDLSDVEKKPHLVSCPIIISNRSPEELNFEHFCFRVERLSMFAHNTDLWADETQIVFQGEDLNSDVIMTGKLHDGVSQDQLLTPPRKKIQKSLATRTFKIFEDALTLGR</sequence>
<dbReference type="EMBL" id="JAALLS010000008">
    <property type="protein sequence ID" value="NGP88303.1"/>
    <property type="molecule type" value="Genomic_DNA"/>
</dbReference>
<dbReference type="InterPro" id="IPR007366">
    <property type="entry name" value="DUF432"/>
</dbReference>
<dbReference type="Pfam" id="PF04254">
    <property type="entry name" value="DUF432"/>
    <property type="match status" value="1"/>
</dbReference>
<dbReference type="RefSeq" id="WP_165267874.1">
    <property type="nucleotide sequence ID" value="NZ_JAALLS010000008.1"/>
</dbReference>
<gene>
    <name evidence="1" type="ORF">G3569_08040</name>
</gene>
<organism evidence="1 2">
    <name type="scientific">Fodinibius halophilus</name>
    <dbReference type="NCBI Taxonomy" id="1736908"/>
    <lineage>
        <taxon>Bacteria</taxon>
        <taxon>Pseudomonadati</taxon>
        <taxon>Balneolota</taxon>
        <taxon>Balneolia</taxon>
        <taxon>Balneolales</taxon>
        <taxon>Balneolaceae</taxon>
        <taxon>Fodinibius</taxon>
    </lineage>
</organism>
<evidence type="ECO:0000313" key="1">
    <source>
        <dbReference type="EMBL" id="NGP88303.1"/>
    </source>
</evidence>
<protein>
    <submittedName>
        <fullName evidence="1">DUF432 domain-containing protein</fullName>
    </submittedName>
</protein>
<evidence type="ECO:0000313" key="2">
    <source>
        <dbReference type="Proteomes" id="UP000479132"/>
    </source>
</evidence>
<accession>A0A6M1T6P8</accession>